<feature type="domain" description="Flagellar hook-associated protein 2 C-terminal" evidence="7">
    <location>
        <begin position="205"/>
        <end position="420"/>
    </location>
</feature>
<comment type="similarity">
    <text evidence="1 5">Belongs to the FliD family.</text>
</comment>
<proteinExistence type="inferred from homology"/>
<dbReference type="STRING" id="57664.SAMN05661003_101166"/>
<dbReference type="GO" id="GO:0009424">
    <property type="term" value="C:bacterial-type flagellum hook"/>
    <property type="evidence" value="ECO:0007669"/>
    <property type="project" value="UniProtKB-UniRule"/>
</dbReference>
<dbReference type="EMBL" id="FNAQ01000001">
    <property type="protein sequence ID" value="SDD74160.1"/>
    <property type="molecule type" value="Genomic_DNA"/>
</dbReference>
<dbReference type="GO" id="GO:0007155">
    <property type="term" value="P:cell adhesion"/>
    <property type="evidence" value="ECO:0007669"/>
    <property type="project" value="InterPro"/>
</dbReference>
<evidence type="ECO:0000256" key="3">
    <source>
        <dbReference type="ARBA" id="ARBA00023054"/>
    </source>
</evidence>
<evidence type="ECO:0000256" key="5">
    <source>
        <dbReference type="RuleBase" id="RU362066"/>
    </source>
</evidence>
<dbReference type="Pfam" id="PF07195">
    <property type="entry name" value="FliD_C"/>
    <property type="match status" value="1"/>
</dbReference>
<evidence type="ECO:0000256" key="1">
    <source>
        <dbReference type="ARBA" id="ARBA00009764"/>
    </source>
</evidence>
<protein>
    <recommendedName>
        <fullName evidence="5">Flagellar hook-associated protein 2</fullName>
        <shortName evidence="5">HAP2</shortName>
    </recommendedName>
    <alternativeName>
        <fullName evidence="5">Flagellar cap protein</fullName>
    </alternativeName>
</protein>
<dbReference type="Proteomes" id="UP000243205">
    <property type="component" value="Unassembled WGS sequence"/>
</dbReference>
<feature type="domain" description="Flagellar hook-associated protein 2 N-terminal" evidence="6">
    <location>
        <begin position="11"/>
        <end position="107"/>
    </location>
</feature>
<keyword evidence="8" id="KW-0282">Flagellum</keyword>
<evidence type="ECO:0000256" key="2">
    <source>
        <dbReference type="ARBA" id="ARBA00011255"/>
    </source>
</evidence>
<dbReference type="OrthoDB" id="9810816at2"/>
<dbReference type="Pfam" id="PF02465">
    <property type="entry name" value="FliD_N"/>
    <property type="match status" value="1"/>
</dbReference>
<dbReference type="GO" id="GO:0009421">
    <property type="term" value="C:bacterial-type flagellum filament cap"/>
    <property type="evidence" value="ECO:0007669"/>
    <property type="project" value="InterPro"/>
</dbReference>
<keyword evidence="4 5" id="KW-0975">Bacterial flagellum</keyword>
<feature type="coiled-coil region" evidence="5">
    <location>
        <begin position="376"/>
        <end position="403"/>
    </location>
</feature>
<reference evidence="9" key="1">
    <citation type="submission" date="2016-10" db="EMBL/GenBank/DDBJ databases">
        <authorList>
            <person name="Varghese N."/>
            <person name="Submissions S."/>
        </authorList>
    </citation>
    <scope>NUCLEOTIDE SEQUENCE [LARGE SCALE GENOMIC DNA]</scope>
    <source>
        <strain evidence="9">DSM 8987</strain>
    </source>
</reference>
<evidence type="ECO:0000256" key="4">
    <source>
        <dbReference type="ARBA" id="ARBA00023143"/>
    </source>
</evidence>
<dbReference type="InterPro" id="IPR010809">
    <property type="entry name" value="FliD_C"/>
</dbReference>
<accession>A0A1G6X7J3</accession>
<dbReference type="PANTHER" id="PTHR30288">
    <property type="entry name" value="FLAGELLAR CAP/ASSEMBLY PROTEIN FLID"/>
    <property type="match status" value="1"/>
</dbReference>
<keyword evidence="3 5" id="KW-0175">Coiled coil</keyword>
<comment type="function">
    <text evidence="5">Required for morphogenesis and for the elongation of the flagellar filament by facilitating polymerization of the flagellin monomers at the tip of growing filament. Forms a capping structure, which prevents flagellin subunits (transported through the central channel of the flagellum) from leaking out without polymerization at the distal end.</text>
</comment>
<keyword evidence="5" id="KW-0964">Secreted</keyword>
<gene>
    <name evidence="8" type="ORF">SAMN05661003_101166</name>
</gene>
<dbReference type="RefSeq" id="WP_092075318.1">
    <property type="nucleotide sequence ID" value="NZ_FNAQ01000001.1"/>
</dbReference>
<evidence type="ECO:0000259" key="7">
    <source>
        <dbReference type="Pfam" id="PF07195"/>
    </source>
</evidence>
<keyword evidence="8" id="KW-0969">Cilium</keyword>
<dbReference type="PANTHER" id="PTHR30288:SF0">
    <property type="entry name" value="FLAGELLAR HOOK-ASSOCIATED PROTEIN 2"/>
    <property type="match status" value="1"/>
</dbReference>
<name>A0A1G6X7J3_9BACT</name>
<comment type="subunit">
    <text evidence="2 5">Homopentamer.</text>
</comment>
<organism evidence="8 9">
    <name type="scientific">Desulfuromonas thiophila</name>
    <dbReference type="NCBI Taxonomy" id="57664"/>
    <lineage>
        <taxon>Bacteria</taxon>
        <taxon>Pseudomonadati</taxon>
        <taxon>Thermodesulfobacteriota</taxon>
        <taxon>Desulfuromonadia</taxon>
        <taxon>Desulfuromonadales</taxon>
        <taxon>Desulfuromonadaceae</taxon>
        <taxon>Desulfuromonas</taxon>
    </lineage>
</organism>
<dbReference type="InterPro" id="IPR040026">
    <property type="entry name" value="FliD"/>
</dbReference>
<evidence type="ECO:0000259" key="6">
    <source>
        <dbReference type="Pfam" id="PF02465"/>
    </source>
</evidence>
<dbReference type="GO" id="GO:0005576">
    <property type="term" value="C:extracellular region"/>
    <property type="evidence" value="ECO:0007669"/>
    <property type="project" value="UniProtKB-SubCell"/>
</dbReference>
<dbReference type="GO" id="GO:0071973">
    <property type="term" value="P:bacterial-type flagellum-dependent cell motility"/>
    <property type="evidence" value="ECO:0007669"/>
    <property type="project" value="TreeGrafter"/>
</dbReference>
<evidence type="ECO:0000313" key="9">
    <source>
        <dbReference type="Proteomes" id="UP000243205"/>
    </source>
</evidence>
<keyword evidence="9" id="KW-1185">Reference proteome</keyword>
<dbReference type="AlphaFoldDB" id="A0A1G6X7J3"/>
<comment type="subcellular location">
    <subcellularLocation>
        <location evidence="5">Secreted</location>
    </subcellularLocation>
    <subcellularLocation>
        <location evidence="5">Bacterial flagellum</location>
    </subcellularLocation>
</comment>
<keyword evidence="8" id="KW-0966">Cell projection</keyword>
<evidence type="ECO:0000313" key="8">
    <source>
        <dbReference type="EMBL" id="SDD74160.1"/>
    </source>
</evidence>
<sequence>MSTITFSGLATGLDTESLISSLIEVERAPVTLLESKVEYLEARNETYSNCNTLLGELASAVNAFDSASDFNSWQVLTASSAPFSATVGGYAKAGSYQVEVLSLARQQKDISAEGFVSSTTAELSGSLIIGETTLTYENQSLMDLADLINDADTGVTASIIDDGSDAGLRLVLTADNAATTPDILGSGSISIDSARDGHTLEGSLARLMVDGIEITSDSNTVTGAIYGVSLDLTGLSSDGAQLVQVKSDPNAIVEKIDSFVSTYNEFLTFIDEASAADSSLGTTFRGIERKLQTLLSNRSSTSGSYNSLAALGFTTDSKSGELSYDSTTLSTALSTNLSDLQSLFVGDADSPGLAKQISSYLDDQLDSSTGFSASRIASNDANIERLNTSIERMETRLEKREETLTAQFNALELLVSELNSQSEYITSFFEKYNDD</sequence>
<dbReference type="InterPro" id="IPR003481">
    <property type="entry name" value="FliD_N"/>
</dbReference>